<dbReference type="AlphaFoldDB" id="A0A0S8FTQ8"/>
<dbReference type="InterPro" id="IPR013317">
    <property type="entry name" value="DnaA_dom"/>
</dbReference>
<dbReference type="PANTHER" id="PTHR30050">
    <property type="entry name" value="CHROMOSOMAL REPLICATION INITIATOR PROTEIN DNAA"/>
    <property type="match status" value="1"/>
</dbReference>
<evidence type="ECO:0000259" key="1">
    <source>
        <dbReference type="Pfam" id="PF00308"/>
    </source>
</evidence>
<comment type="caution">
    <text evidence="2">The sequence shown here is derived from an EMBL/GenBank/DDBJ whole genome shotgun (WGS) entry which is preliminary data.</text>
</comment>
<feature type="domain" description="Chromosomal replication initiator protein DnaA ATPAse" evidence="1">
    <location>
        <begin position="2"/>
        <end position="145"/>
    </location>
</feature>
<proteinExistence type="predicted"/>
<reference evidence="2 3" key="1">
    <citation type="journal article" date="2015" name="Microbiome">
        <title>Genomic resolution of linkages in carbon, nitrogen, and sulfur cycling among widespread estuary sediment bacteria.</title>
        <authorList>
            <person name="Baker B.J."/>
            <person name="Lazar C.S."/>
            <person name="Teske A.P."/>
            <person name="Dick G.J."/>
        </authorList>
    </citation>
    <scope>NUCLEOTIDE SEQUENCE [LARGE SCALE GENOMIC DNA]</scope>
    <source>
        <strain evidence="2">SM23_42</strain>
    </source>
</reference>
<dbReference type="Gene3D" id="3.40.50.300">
    <property type="entry name" value="P-loop containing nucleotide triphosphate hydrolases"/>
    <property type="match status" value="1"/>
</dbReference>
<dbReference type="STRING" id="1703779.AMJ83_03750"/>
<dbReference type="GO" id="GO:0003688">
    <property type="term" value="F:DNA replication origin binding"/>
    <property type="evidence" value="ECO:0007669"/>
    <property type="project" value="TreeGrafter"/>
</dbReference>
<name>A0A0S8FTQ8_UNCW3</name>
<gene>
    <name evidence="2" type="ORF">AMJ83_03750</name>
</gene>
<dbReference type="Proteomes" id="UP000051373">
    <property type="component" value="Unassembled WGS sequence"/>
</dbReference>
<dbReference type="PANTHER" id="PTHR30050:SF2">
    <property type="entry name" value="CHROMOSOMAL REPLICATION INITIATOR PROTEIN DNAA"/>
    <property type="match status" value="1"/>
</dbReference>
<organism evidence="2 3">
    <name type="scientific">candidate division WOR_3 bacterium SM23_42</name>
    <dbReference type="NCBI Taxonomy" id="1703779"/>
    <lineage>
        <taxon>Bacteria</taxon>
        <taxon>Bacteria division WOR-3</taxon>
    </lineage>
</organism>
<dbReference type="GO" id="GO:0006270">
    <property type="term" value="P:DNA replication initiation"/>
    <property type="evidence" value="ECO:0007669"/>
    <property type="project" value="TreeGrafter"/>
</dbReference>
<dbReference type="EMBL" id="LJUJ01000005">
    <property type="protein sequence ID" value="KPK64121.1"/>
    <property type="molecule type" value="Genomic_DNA"/>
</dbReference>
<protein>
    <recommendedName>
        <fullName evidence="1">Chromosomal replication initiator protein DnaA ATPAse domain-containing protein</fullName>
    </recommendedName>
</protein>
<dbReference type="GO" id="GO:0005886">
    <property type="term" value="C:plasma membrane"/>
    <property type="evidence" value="ECO:0007669"/>
    <property type="project" value="TreeGrafter"/>
</dbReference>
<sequence length="418" mass="47453">MTRDYTFENFHMYEGNKVACLAAKKVVELPGEIFNPFYVYGAEGLGKTHLLRAINNDLSRRFTTLFLSVDAFEKSIEENRGLDSPLIVDDLHLMHDDYKEGLQDIVERALTDNIQVCFSADAPPQAIRNFSPKLCSLIESGLICELQPPDGQARIEMIRMKADEAGIILSDEVATELAHVATGSVTMLENMISRLVTYSSMGNLPIDTGSIRLILKESYPKKKGLFVSSILKEINKKEFWMLSDIGGRDLRYEYELKMHLFEMKGFDVSSLRERSGGDDDELKQAYEYFTERVRRLLRLQSLFINIDRGKNPVEAMKIESMLFDPARVQDIEKMVRGFEEDNEFLGTSEGKDTTAVVPLGLPGEESPPQSEMFELGDDKMTTSERIAEKLLESTPVNARDENNYMIPDVMSELIEETF</sequence>
<dbReference type="Pfam" id="PF00308">
    <property type="entry name" value="Bac_DnaA"/>
    <property type="match status" value="1"/>
</dbReference>
<dbReference type="InterPro" id="IPR027417">
    <property type="entry name" value="P-loop_NTPase"/>
</dbReference>
<evidence type="ECO:0000313" key="3">
    <source>
        <dbReference type="Proteomes" id="UP000051373"/>
    </source>
</evidence>
<accession>A0A0S8FTQ8</accession>
<evidence type="ECO:0000313" key="2">
    <source>
        <dbReference type="EMBL" id="KPK64121.1"/>
    </source>
</evidence>
<dbReference type="Gene3D" id="1.10.8.60">
    <property type="match status" value="1"/>
</dbReference>
<dbReference type="SUPFAM" id="SSF52540">
    <property type="entry name" value="P-loop containing nucleoside triphosphate hydrolases"/>
    <property type="match status" value="1"/>
</dbReference>